<dbReference type="PANTHER" id="PTHR33991:SF1">
    <property type="entry name" value="DNA REPAIR PROTEIN RECO"/>
    <property type="match status" value="1"/>
</dbReference>
<dbReference type="RefSeq" id="WP_039310529.1">
    <property type="nucleotide sequence ID" value="NZ_CP006905.1"/>
</dbReference>
<organism evidence="9 10">
    <name type="scientific">Clostridium baratii str. Sullivan</name>
    <dbReference type="NCBI Taxonomy" id="1415775"/>
    <lineage>
        <taxon>Bacteria</taxon>
        <taxon>Bacillati</taxon>
        <taxon>Bacillota</taxon>
        <taxon>Clostridia</taxon>
        <taxon>Eubacteriales</taxon>
        <taxon>Clostridiaceae</taxon>
        <taxon>Clostridium</taxon>
    </lineage>
</organism>
<dbReference type="GO" id="GO:0043590">
    <property type="term" value="C:bacterial nucleoid"/>
    <property type="evidence" value="ECO:0007669"/>
    <property type="project" value="TreeGrafter"/>
</dbReference>
<evidence type="ECO:0000256" key="2">
    <source>
        <dbReference type="ARBA" id="ARBA00021310"/>
    </source>
</evidence>
<keyword evidence="4 7" id="KW-0233">DNA recombination</keyword>
<dbReference type="InterPro" id="IPR037278">
    <property type="entry name" value="ARFGAP/RecO"/>
</dbReference>
<dbReference type="Gene3D" id="2.40.50.140">
    <property type="entry name" value="Nucleic acid-binding proteins"/>
    <property type="match status" value="1"/>
</dbReference>
<dbReference type="eggNOG" id="COG1381">
    <property type="taxonomic scope" value="Bacteria"/>
</dbReference>
<evidence type="ECO:0000256" key="4">
    <source>
        <dbReference type="ARBA" id="ARBA00023172"/>
    </source>
</evidence>
<dbReference type="PANTHER" id="PTHR33991">
    <property type="entry name" value="DNA REPAIR PROTEIN RECO"/>
    <property type="match status" value="1"/>
</dbReference>
<dbReference type="Pfam" id="PF11967">
    <property type="entry name" value="RecO_N"/>
    <property type="match status" value="1"/>
</dbReference>
<evidence type="ECO:0000256" key="5">
    <source>
        <dbReference type="ARBA" id="ARBA00023204"/>
    </source>
</evidence>
<dbReference type="AlphaFoldDB" id="A0A0A7FTN7"/>
<keyword evidence="5 7" id="KW-0234">DNA repair</keyword>
<dbReference type="EMBL" id="CP006905">
    <property type="protein sequence ID" value="AIY82972.1"/>
    <property type="molecule type" value="Genomic_DNA"/>
</dbReference>
<dbReference type="GO" id="GO:0006302">
    <property type="term" value="P:double-strand break repair"/>
    <property type="evidence" value="ECO:0007669"/>
    <property type="project" value="TreeGrafter"/>
</dbReference>
<dbReference type="InterPro" id="IPR022572">
    <property type="entry name" value="DNA_rep/recomb_RecO_N"/>
</dbReference>
<dbReference type="Proteomes" id="UP000030635">
    <property type="component" value="Chromosome"/>
</dbReference>
<dbReference type="HOGENOM" id="CLU_066632_3_1_9"/>
<comment type="similarity">
    <text evidence="1 7">Belongs to the RecO family.</text>
</comment>
<dbReference type="KEGG" id="cbv:U729_32"/>
<dbReference type="SUPFAM" id="SSF57863">
    <property type="entry name" value="ArfGap/RecO-like zinc finger"/>
    <property type="match status" value="1"/>
</dbReference>
<dbReference type="HAMAP" id="MF_00201">
    <property type="entry name" value="RecO"/>
    <property type="match status" value="1"/>
</dbReference>
<evidence type="ECO:0000256" key="3">
    <source>
        <dbReference type="ARBA" id="ARBA00022763"/>
    </source>
</evidence>
<dbReference type="STRING" id="1561.NPD11_2948"/>
<keyword evidence="3 7" id="KW-0227">DNA damage</keyword>
<gene>
    <name evidence="7 9" type="primary">recO</name>
    <name evidence="9" type="ORF">U729_32</name>
</gene>
<dbReference type="GO" id="GO:0006310">
    <property type="term" value="P:DNA recombination"/>
    <property type="evidence" value="ECO:0007669"/>
    <property type="project" value="UniProtKB-UniRule"/>
</dbReference>
<evidence type="ECO:0000256" key="6">
    <source>
        <dbReference type="ARBA" id="ARBA00033409"/>
    </source>
</evidence>
<evidence type="ECO:0000313" key="10">
    <source>
        <dbReference type="Proteomes" id="UP000030635"/>
    </source>
</evidence>
<reference evidence="9 10" key="1">
    <citation type="journal article" date="2015" name="Infect. Genet. Evol.">
        <title>Genomic sequences of six botulinum neurotoxin-producing strains representing three clostridial species illustrate the mobility and diversity of botulinum neurotoxin genes.</title>
        <authorList>
            <person name="Smith T.J."/>
            <person name="Hill K.K."/>
            <person name="Xie G."/>
            <person name="Foley B.T."/>
            <person name="Williamson C.H."/>
            <person name="Foster J.T."/>
            <person name="Johnson S.L."/>
            <person name="Chertkov O."/>
            <person name="Teshima H."/>
            <person name="Gibbons H.S."/>
            <person name="Johnsky L.A."/>
            <person name="Karavis M.A."/>
            <person name="Smith L.A."/>
        </authorList>
    </citation>
    <scope>NUCLEOTIDE SEQUENCE [LARGE SCALE GENOMIC DNA]</scope>
    <source>
        <strain evidence="9">Sullivan</strain>
    </source>
</reference>
<sequence length="246" mass="28200">MSLFKTSGVIIKTHDYKENDKLIWLYTEKLGKITAIGRGAKKNKSKLFAITLPLCYGDYMVFKGKNLFNLQEGKIINSFQGLMGNLDKLTYSSYLCELIDIALIDGESNRSLYRDFITTLYLLDTDAIDYELLIRAFELRLLRATGYGLILDKCVICKKKLKVSNYISLSNFGGVCDECPKTHCLHISKGAYNALRFLLNTNLEKIYMLNLSKEIKKEIERVTTFIISSNYAKKPKSLEMLNYLKE</sequence>
<evidence type="ECO:0000256" key="7">
    <source>
        <dbReference type="HAMAP-Rule" id="MF_00201"/>
    </source>
</evidence>
<feature type="domain" description="DNA replication/recombination mediator RecO N-terminal" evidence="8">
    <location>
        <begin position="1"/>
        <end position="79"/>
    </location>
</feature>
<dbReference type="OrthoDB" id="9797083at2"/>
<protein>
    <recommendedName>
        <fullName evidence="2 7">DNA repair protein RecO</fullName>
    </recommendedName>
    <alternativeName>
        <fullName evidence="6 7">Recombination protein O</fullName>
    </alternativeName>
</protein>
<evidence type="ECO:0000313" key="9">
    <source>
        <dbReference type="EMBL" id="AIY82972.1"/>
    </source>
</evidence>
<name>A0A0A7FTN7_9CLOT</name>
<evidence type="ECO:0000259" key="8">
    <source>
        <dbReference type="Pfam" id="PF11967"/>
    </source>
</evidence>
<dbReference type="InterPro" id="IPR003717">
    <property type="entry name" value="RecO"/>
</dbReference>
<comment type="function">
    <text evidence="7">Involved in DNA repair and RecF pathway recombination.</text>
</comment>
<dbReference type="InterPro" id="IPR012340">
    <property type="entry name" value="NA-bd_OB-fold"/>
</dbReference>
<proteinExistence type="inferred from homology"/>
<dbReference type="InterPro" id="IPR042242">
    <property type="entry name" value="RecO_C"/>
</dbReference>
<keyword evidence="10" id="KW-1185">Reference proteome</keyword>
<accession>A0A0A7FTN7</accession>
<dbReference type="Gene3D" id="1.20.1440.120">
    <property type="entry name" value="Recombination protein O, C-terminal domain"/>
    <property type="match status" value="1"/>
</dbReference>
<dbReference type="NCBIfam" id="TIGR00613">
    <property type="entry name" value="reco"/>
    <property type="match status" value="1"/>
</dbReference>
<dbReference type="SUPFAM" id="SSF50249">
    <property type="entry name" value="Nucleic acid-binding proteins"/>
    <property type="match status" value="1"/>
</dbReference>
<evidence type="ECO:0000256" key="1">
    <source>
        <dbReference type="ARBA" id="ARBA00007452"/>
    </source>
</evidence>
<dbReference type="Pfam" id="PF02565">
    <property type="entry name" value="RecO_C"/>
    <property type="match status" value="1"/>
</dbReference>